<proteinExistence type="predicted"/>
<dbReference type="InterPro" id="IPR013783">
    <property type="entry name" value="Ig-like_fold"/>
</dbReference>
<dbReference type="SMART" id="SM00089">
    <property type="entry name" value="PKD"/>
    <property type="match status" value="1"/>
</dbReference>
<dbReference type="PROSITE" id="PS51257">
    <property type="entry name" value="PROKAR_LIPOPROTEIN"/>
    <property type="match status" value="1"/>
</dbReference>
<sequence length="1481" mass="160732">MKKLLLLFLFVLFACPVVNAQFPGVKQNVNDPSLPHWAKLMYADDPNVWEVDKAYEAYFREHPFVKTTHTQYYKHWRAYVDKFVNEKGFAVYPTNAALEEKARLFRSRQAREENARVAAAAAVSGVSAWTFAGPNETYFIDEGGAPNTNKPVSWHANIYSFDRSLSNPQIAYCGAEGGGMYKTTNKGQTWTFITPNLNMSTAKTVKVHPANPDVFFFGGNGNLYKSTDGGSTYSTVGTGMGEVRDINFVGTSSNMLVAAQNGIYRSTDNGNSFSLVQAGSSWNVTAKANDSSVIFALVYNAASKLTQFYKSTNSGASFTLKSTGWFSIGAGEDNPGGRLAVTPAAPNKVYALLVGSAASPSTRAFNGFIGTYVSSDAGETWTLPQNYLGAPYDNTENPDGTRKRPNLMNFPWEPAGGYNQILYNTWIAASTLDSNKVLIGGLSLYRSDNGAAGYKTVGGYAGSISGIHPDVQTIKVYNTGASSEETWLTTDGGINYSTDFFTTNNHVAINYGIYAGEFWGFGQGWNEDVMVGGKYHTGNGGYFQDYPDRKFLRLGGAESPTGYVNPAENRKTYFSDVNGRILPTTMEGSLGNFGMNIDPNESYGAVESSTLAFDPRCYNTVFTGYQNKIYKSVDGGSVFNVLYTFGTATNDPIRWIEISRVNPDVIFAFQKVGSAGKLWKSTNAGVSWAEVTLPLTDQQRMSFTLSGNSADELWIAFRYGKTGQRVYRTTNGGGSWTNLTTTAVDDELRGIVHQLGTNGGVYLYTKNKGIHYRNDALGDWTPYGNGIPVIFDLTKSIPFYRDEKLRAASYGTGIWETPFYESSAVKAQITVDKRTANCGAMEIPQFRFSSYSVNKAGATFAWSFPGGTPDTSNAVNPVVTYKNAGNYNVTLTVTNPGGAANTQTYTNFITVTGNCSFLLRTPENPLNPATGLNYRYFEGTWTALPDFNALTAAETGTVTQPDLAPRNRNDNFGFEFKGYVDVPTDGIYTFYLNSDDGSRLYIGSTLVVDHDGLHGATEKSGTIGLKAGKHAVTIKYFEATGAESLAVSYAGPGIARQAIPAGAYYRDATASCTTPAPISKAAWTVYSFSSQETTGEGANNGRAIHAIDGNTTTFWHTKWSGGSDPLPHEIQIDLGTTYALSSLQYLPRQDGGTNGIARNYEIYVSNDPANWGAAVATGTFAATTAEKTATFTAKNGRYVRFRVLTSNATPYVSAAEIGLTGCPLATACSATGNILRERWSNRGNVTLSSFDFTQAPDSISQPTIFEGPTNAGDSYVSRIRGYICAPQTGNYTFWIASDDDSDLYLSTDDNPANKTRIAYIANNYAGVREWTKLSTQQSAAVPLVAGKRYYIEAVHKEGGGGDNLAVGWQLPDATMERPIAGSRLSPATALQLYTKNPAESKLADGISLYPTLIRRGQPVRVVSGKAEKIAVRVFNMQGKQVWTGRMESGGDIPTDGLVPGIYICNIRSDRQIMNVRFIVTD</sequence>
<feature type="domain" description="PA14" evidence="5">
    <location>
        <begin position="927"/>
        <end position="1063"/>
    </location>
</feature>
<dbReference type="SUPFAM" id="SSF49785">
    <property type="entry name" value="Galactose-binding domain-like"/>
    <property type="match status" value="1"/>
</dbReference>
<dbReference type="PROSITE" id="PS51820">
    <property type="entry name" value="PA14"/>
    <property type="match status" value="2"/>
</dbReference>
<dbReference type="InterPro" id="IPR026444">
    <property type="entry name" value="Secre_tail"/>
</dbReference>
<dbReference type="Pfam" id="PF18911">
    <property type="entry name" value="PKD_4"/>
    <property type="match status" value="1"/>
</dbReference>
<evidence type="ECO:0000313" key="7">
    <source>
        <dbReference type="Proteomes" id="UP000278351"/>
    </source>
</evidence>
<dbReference type="NCBIfam" id="TIGR04183">
    <property type="entry name" value="Por_Secre_tail"/>
    <property type="match status" value="1"/>
</dbReference>
<dbReference type="RefSeq" id="WP_123849399.1">
    <property type="nucleotide sequence ID" value="NZ_RPDH01000003.1"/>
</dbReference>
<dbReference type="PROSITE" id="PS50022">
    <property type="entry name" value="FA58C_3"/>
    <property type="match status" value="1"/>
</dbReference>
<dbReference type="OrthoDB" id="9757809at2"/>
<dbReference type="SUPFAM" id="SSF49299">
    <property type="entry name" value="PKD domain"/>
    <property type="match status" value="1"/>
</dbReference>
<feature type="signal peptide" evidence="2">
    <location>
        <begin position="1"/>
        <end position="20"/>
    </location>
</feature>
<evidence type="ECO:0000259" key="4">
    <source>
        <dbReference type="PROSITE" id="PS50093"/>
    </source>
</evidence>
<dbReference type="Gene3D" id="2.60.120.1560">
    <property type="match status" value="1"/>
</dbReference>
<dbReference type="Gene3D" id="2.130.10.10">
    <property type="entry name" value="YVTN repeat-like/Quinoprotein amine dehydrogenase"/>
    <property type="match status" value="3"/>
</dbReference>
<dbReference type="SMART" id="SM00231">
    <property type="entry name" value="FA58C"/>
    <property type="match status" value="1"/>
</dbReference>
<dbReference type="InterPro" id="IPR052387">
    <property type="entry name" value="Fibrocystin"/>
</dbReference>
<dbReference type="PANTHER" id="PTHR46769">
    <property type="entry name" value="POLYCYSTIC KIDNEY AND HEPATIC DISEASE 1 (AUTOSOMAL RECESSIVE)-LIKE 1"/>
    <property type="match status" value="1"/>
</dbReference>
<dbReference type="PANTHER" id="PTHR46769:SF2">
    <property type="entry name" value="FIBROCYSTIN-L ISOFORM 2 PRECURSOR-RELATED"/>
    <property type="match status" value="1"/>
</dbReference>
<dbReference type="InterPro" id="IPR037524">
    <property type="entry name" value="PA14/GLEYA"/>
</dbReference>
<dbReference type="SMART" id="SM00758">
    <property type="entry name" value="PA14"/>
    <property type="match status" value="2"/>
</dbReference>
<dbReference type="Gene3D" id="2.60.120.380">
    <property type="match status" value="1"/>
</dbReference>
<gene>
    <name evidence="6" type="ORF">EGT74_25625</name>
</gene>
<dbReference type="Gene3D" id="2.60.40.10">
    <property type="entry name" value="Immunoglobulins"/>
    <property type="match status" value="1"/>
</dbReference>
<dbReference type="SUPFAM" id="SSF110296">
    <property type="entry name" value="Oligoxyloglucan reducing end-specific cellobiohydrolase"/>
    <property type="match status" value="2"/>
</dbReference>
<dbReference type="InterPro" id="IPR011658">
    <property type="entry name" value="PA14_dom"/>
</dbReference>
<feature type="domain" description="PA14" evidence="5">
    <location>
        <begin position="1229"/>
        <end position="1383"/>
    </location>
</feature>
<reference evidence="6 7" key="1">
    <citation type="submission" date="2018-11" db="EMBL/GenBank/DDBJ databases">
        <title>Chitinophaga lutea sp.nov., isolate from arsenic contaminated soil.</title>
        <authorList>
            <person name="Zong Y."/>
        </authorList>
    </citation>
    <scope>NUCLEOTIDE SEQUENCE [LARGE SCALE GENOMIC DNA]</scope>
    <source>
        <strain evidence="6 7">ZY74</strain>
    </source>
</reference>
<feature type="chain" id="PRO_5018031247" evidence="2">
    <location>
        <begin position="21"/>
        <end position="1481"/>
    </location>
</feature>
<keyword evidence="7" id="KW-1185">Reference proteome</keyword>
<dbReference type="Gene3D" id="2.60.120.260">
    <property type="entry name" value="Galactose-binding domain-like"/>
    <property type="match status" value="1"/>
</dbReference>
<evidence type="ECO:0000259" key="5">
    <source>
        <dbReference type="PROSITE" id="PS51820"/>
    </source>
</evidence>
<evidence type="ECO:0000256" key="2">
    <source>
        <dbReference type="SAM" id="SignalP"/>
    </source>
</evidence>
<dbReference type="Proteomes" id="UP000278351">
    <property type="component" value="Unassembled WGS sequence"/>
</dbReference>
<dbReference type="InterPro" id="IPR008979">
    <property type="entry name" value="Galactose-bd-like_sf"/>
</dbReference>
<dbReference type="InterPro" id="IPR015943">
    <property type="entry name" value="WD40/YVTN_repeat-like_dom_sf"/>
</dbReference>
<accession>A0A3N4PN54</accession>
<evidence type="ECO:0000259" key="3">
    <source>
        <dbReference type="PROSITE" id="PS50022"/>
    </source>
</evidence>
<dbReference type="InterPro" id="IPR000601">
    <property type="entry name" value="PKD_dom"/>
</dbReference>
<organism evidence="6 7">
    <name type="scientific">Chitinophaga lutea</name>
    <dbReference type="NCBI Taxonomy" id="2488634"/>
    <lineage>
        <taxon>Bacteria</taxon>
        <taxon>Pseudomonadati</taxon>
        <taxon>Bacteroidota</taxon>
        <taxon>Chitinophagia</taxon>
        <taxon>Chitinophagales</taxon>
        <taxon>Chitinophagaceae</taxon>
        <taxon>Chitinophaga</taxon>
    </lineage>
</organism>
<comment type="caution">
    <text evidence="6">The sequence shown here is derived from an EMBL/GenBank/DDBJ whole genome shotgun (WGS) entry which is preliminary data.</text>
</comment>
<name>A0A3N4PN54_9BACT</name>
<dbReference type="InterPro" id="IPR000421">
    <property type="entry name" value="FA58C"/>
</dbReference>
<evidence type="ECO:0000313" key="6">
    <source>
        <dbReference type="EMBL" id="RPE05747.1"/>
    </source>
</evidence>
<feature type="domain" description="PKD" evidence="4">
    <location>
        <begin position="848"/>
        <end position="912"/>
    </location>
</feature>
<evidence type="ECO:0000256" key="1">
    <source>
        <dbReference type="ARBA" id="ARBA00022729"/>
    </source>
</evidence>
<dbReference type="PROSITE" id="PS50093">
    <property type="entry name" value="PKD"/>
    <property type="match status" value="1"/>
</dbReference>
<dbReference type="Pfam" id="PF07691">
    <property type="entry name" value="PA14"/>
    <property type="match status" value="2"/>
</dbReference>
<protein>
    <submittedName>
        <fullName evidence="6">T9SS C-terminal target domain-containing protein</fullName>
    </submittedName>
</protein>
<dbReference type="EMBL" id="RPDH01000003">
    <property type="protein sequence ID" value="RPE05747.1"/>
    <property type="molecule type" value="Genomic_DNA"/>
</dbReference>
<keyword evidence="1 2" id="KW-0732">Signal</keyword>
<dbReference type="Pfam" id="PF00754">
    <property type="entry name" value="F5_F8_type_C"/>
    <property type="match status" value="1"/>
</dbReference>
<dbReference type="InterPro" id="IPR022409">
    <property type="entry name" value="PKD/Chitinase_dom"/>
</dbReference>
<dbReference type="InterPro" id="IPR035986">
    <property type="entry name" value="PKD_dom_sf"/>
</dbReference>
<feature type="domain" description="F5/8 type C" evidence="3">
    <location>
        <begin position="1072"/>
        <end position="1222"/>
    </location>
</feature>
<dbReference type="CDD" id="cd00146">
    <property type="entry name" value="PKD"/>
    <property type="match status" value="1"/>
</dbReference>
<dbReference type="SUPFAM" id="SSF56988">
    <property type="entry name" value="Anthrax protective antigen"/>
    <property type="match status" value="2"/>
</dbReference>